<dbReference type="InterPro" id="IPR006073">
    <property type="entry name" value="GTP-bd"/>
</dbReference>
<keyword evidence="2" id="KW-0472">Membrane</keyword>
<dbReference type="CDD" id="cd00882">
    <property type="entry name" value="Ras_like_GTPase"/>
    <property type="match status" value="1"/>
</dbReference>
<sequence>MSAEEESGGASPPHTEVPETAPQPLLRTLAPLLRGLERPLRAWLDSRRKFPLSMIQRAELEGLADDLRRQAETLDVEKPLLVVMLMGGTGVGKSTLLNALAGGPIAQASFTRPTTRDPVVYFHHSVKSERLDPALRVCRLVQHDRPGLEQKIIVDTPDIDSNDLSNRDKLIALLPVADIVLYVGSQEKYHDRLGWDLFKEQRQRRAFAFVLNKWDRCVTGESGVQPDEDLLADLKAEGFQNPLLFRTTAQLWLDAAKAHGGSGLPPKPADLPEGEQFGLLRNWLELGLTRLEIEAVKARGVGQLLVQITRMAETVRPPDLSAEAEKVKASWERTLAEEADVQADVLVGTLEPYQTEVEHHFSVEDQQRFRGLMAAYLQLTTRLRYAGSGLRDRIPFGNLKGKLLGGRVETPVEWNLGAFVQECARTAGERVLDQRTTALTNRLLVEGEAKGFPLTLLTDPVGSAGRLDWREKITRSVIEALAEVERQATHPTGFKRIVRGTLSLLANTLPEIALVSTAGLLLWNFFIHGETPDLFRMSLVALIPLVVIIVLHLLILLLLPVRWPAIRHEFRKQLGTRVAADLGRAYLTIPGEVCDAIQEERKQVDGLIAETKQVNDWLAERQQAARVAELYGK</sequence>
<dbReference type="GO" id="GO:0000028">
    <property type="term" value="P:ribosomal small subunit assembly"/>
    <property type="evidence" value="ECO:0007669"/>
    <property type="project" value="TreeGrafter"/>
</dbReference>
<keyword evidence="2" id="KW-0812">Transmembrane</keyword>
<feature type="region of interest" description="Disordered" evidence="1">
    <location>
        <begin position="1"/>
        <end position="24"/>
    </location>
</feature>
<evidence type="ECO:0000313" key="5">
    <source>
        <dbReference type="Proteomes" id="UP000464178"/>
    </source>
</evidence>
<dbReference type="KEGG" id="gms:SOIL9_17660"/>
<evidence type="ECO:0000259" key="3">
    <source>
        <dbReference type="Pfam" id="PF01926"/>
    </source>
</evidence>
<proteinExistence type="predicted"/>
<dbReference type="AlphaFoldDB" id="A0A6P2D3Q1"/>
<dbReference type="GO" id="GO:0005829">
    <property type="term" value="C:cytosol"/>
    <property type="evidence" value="ECO:0007669"/>
    <property type="project" value="TreeGrafter"/>
</dbReference>
<feature type="transmembrane region" description="Helical" evidence="2">
    <location>
        <begin position="504"/>
        <end position="527"/>
    </location>
</feature>
<gene>
    <name evidence="4" type="ORF">SOIL9_17660</name>
</gene>
<dbReference type="InterPro" id="IPR027417">
    <property type="entry name" value="P-loop_NTPase"/>
</dbReference>
<protein>
    <recommendedName>
        <fullName evidence="3">G domain-containing protein</fullName>
    </recommendedName>
</protein>
<dbReference type="RefSeq" id="WP_162670296.1">
    <property type="nucleotide sequence ID" value="NZ_LR593886.1"/>
</dbReference>
<dbReference type="Gene3D" id="3.40.50.300">
    <property type="entry name" value="P-loop containing nucleotide triphosphate hydrolases"/>
    <property type="match status" value="1"/>
</dbReference>
<organism evidence="4 5">
    <name type="scientific">Gemmata massiliana</name>
    <dbReference type="NCBI Taxonomy" id="1210884"/>
    <lineage>
        <taxon>Bacteria</taxon>
        <taxon>Pseudomonadati</taxon>
        <taxon>Planctomycetota</taxon>
        <taxon>Planctomycetia</taxon>
        <taxon>Gemmatales</taxon>
        <taxon>Gemmataceae</taxon>
        <taxon>Gemmata</taxon>
    </lineage>
</organism>
<dbReference type="PANTHER" id="PTHR42698">
    <property type="entry name" value="GTPASE ERA"/>
    <property type="match status" value="1"/>
</dbReference>
<feature type="transmembrane region" description="Helical" evidence="2">
    <location>
        <begin position="539"/>
        <end position="561"/>
    </location>
</feature>
<dbReference type="GO" id="GO:0043024">
    <property type="term" value="F:ribosomal small subunit binding"/>
    <property type="evidence" value="ECO:0007669"/>
    <property type="project" value="TreeGrafter"/>
</dbReference>
<reference evidence="4 5" key="1">
    <citation type="submission" date="2019-05" db="EMBL/GenBank/DDBJ databases">
        <authorList>
            <consortium name="Science for Life Laboratories"/>
        </authorList>
    </citation>
    <scope>NUCLEOTIDE SEQUENCE [LARGE SCALE GENOMIC DNA]</scope>
    <source>
        <strain evidence="4">Soil9</strain>
    </source>
</reference>
<dbReference type="InterPro" id="IPR005662">
    <property type="entry name" value="GTPase_Era-like"/>
</dbReference>
<evidence type="ECO:0000313" key="4">
    <source>
        <dbReference type="EMBL" id="VTR95948.1"/>
    </source>
</evidence>
<dbReference type="Proteomes" id="UP000464178">
    <property type="component" value="Chromosome"/>
</dbReference>
<dbReference type="SUPFAM" id="SSF52540">
    <property type="entry name" value="P-loop containing nucleoside triphosphate hydrolases"/>
    <property type="match status" value="1"/>
</dbReference>
<name>A0A6P2D3Q1_9BACT</name>
<feature type="domain" description="G" evidence="3">
    <location>
        <begin position="83"/>
        <end position="213"/>
    </location>
</feature>
<dbReference type="PANTHER" id="PTHR42698:SF1">
    <property type="entry name" value="GTPASE ERA, MITOCHONDRIAL"/>
    <property type="match status" value="1"/>
</dbReference>
<accession>A0A6P2D3Q1</accession>
<dbReference type="GO" id="GO:0005525">
    <property type="term" value="F:GTP binding"/>
    <property type="evidence" value="ECO:0007669"/>
    <property type="project" value="InterPro"/>
</dbReference>
<evidence type="ECO:0000256" key="2">
    <source>
        <dbReference type="SAM" id="Phobius"/>
    </source>
</evidence>
<dbReference type="EMBL" id="LR593886">
    <property type="protein sequence ID" value="VTR95948.1"/>
    <property type="molecule type" value="Genomic_DNA"/>
</dbReference>
<keyword evidence="2" id="KW-1133">Transmembrane helix</keyword>
<evidence type="ECO:0000256" key="1">
    <source>
        <dbReference type="SAM" id="MobiDB-lite"/>
    </source>
</evidence>
<dbReference type="GO" id="GO:0019843">
    <property type="term" value="F:rRNA binding"/>
    <property type="evidence" value="ECO:0007669"/>
    <property type="project" value="TreeGrafter"/>
</dbReference>
<dbReference type="Pfam" id="PF01926">
    <property type="entry name" value="MMR_HSR1"/>
    <property type="match status" value="1"/>
</dbReference>
<keyword evidence="5" id="KW-1185">Reference proteome</keyword>